<organism evidence="2 3">
    <name type="scientific">Candidatus Coatesbacteria bacterium 4484_99</name>
    <dbReference type="NCBI Taxonomy" id="1970774"/>
    <lineage>
        <taxon>Bacteria</taxon>
        <taxon>Candidatus Coatesiibacteriota</taxon>
    </lineage>
</organism>
<evidence type="ECO:0000313" key="2">
    <source>
        <dbReference type="EMBL" id="OQX90840.1"/>
    </source>
</evidence>
<keyword evidence="1" id="KW-0472">Membrane</keyword>
<keyword evidence="1" id="KW-0812">Transmembrane</keyword>
<evidence type="ECO:0000256" key="1">
    <source>
        <dbReference type="SAM" id="Phobius"/>
    </source>
</evidence>
<gene>
    <name evidence="2" type="ORF">B6D57_01925</name>
</gene>
<name>A0A1W9S3F2_9BACT</name>
<reference evidence="3" key="1">
    <citation type="submission" date="2017-03" db="EMBL/GenBank/DDBJ databases">
        <title>Novel pathways for hydrocarbon cycling and metabolic interdependencies in hydrothermal sediment communities.</title>
        <authorList>
            <person name="Dombrowski N."/>
            <person name="Seitz K."/>
            <person name="Teske A."/>
            <person name="Baker B."/>
        </authorList>
    </citation>
    <scope>NUCLEOTIDE SEQUENCE [LARGE SCALE GENOMIC DNA]</scope>
</reference>
<sequence>MVILTLYPRFFHILTVGMESLLSLLLLSMIWFYSDGFFKGEGDLKGGFVLGILCGSVSNLELYGIQPYIDHLRFVEVLIS</sequence>
<evidence type="ECO:0000313" key="3">
    <source>
        <dbReference type="Proteomes" id="UP000192611"/>
    </source>
</evidence>
<proteinExistence type="predicted"/>
<keyword evidence="1" id="KW-1133">Transmembrane helix</keyword>
<dbReference type="Proteomes" id="UP000192611">
    <property type="component" value="Unassembled WGS sequence"/>
</dbReference>
<protein>
    <submittedName>
        <fullName evidence="2">Uncharacterized protein</fullName>
    </submittedName>
</protein>
<accession>A0A1W9S3F2</accession>
<comment type="caution">
    <text evidence="2">The sequence shown here is derived from an EMBL/GenBank/DDBJ whole genome shotgun (WGS) entry which is preliminary data.</text>
</comment>
<feature type="transmembrane region" description="Helical" evidence="1">
    <location>
        <begin position="12"/>
        <end position="34"/>
    </location>
</feature>
<dbReference type="AlphaFoldDB" id="A0A1W9S3F2"/>
<dbReference type="EMBL" id="NATQ01000025">
    <property type="protein sequence ID" value="OQX90840.1"/>
    <property type="molecule type" value="Genomic_DNA"/>
</dbReference>